<feature type="domain" description="N-acetyltransferase" evidence="3">
    <location>
        <begin position="2"/>
        <end position="146"/>
    </location>
</feature>
<dbReference type="SUPFAM" id="SSF55729">
    <property type="entry name" value="Acyl-CoA N-acyltransferases (Nat)"/>
    <property type="match status" value="1"/>
</dbReference>
<evidence type="ECO:0000313" key="4">
    <source>
        <dbReference type="EMBL" id="MEA5358081.1"/>
    </source>
</evidence>
<dbReference type="InterPro" id="IPR050832">
    <property type="entry name" value="Bact_Acetyltransf"/>
</dbReference>
<gene>
    <name evidence="4" type="ORF">VA596_00920</name>
</gene>
<dbReference type="InterPro" id="IPR016181">
    <property type="entry name" value="Acyl_CoA_acyltransferase"/>
</dbReference>
<dbReference type="Proteomes" id="UP001304298">
    <property type="component" value="Unassembled WGS sequence"/>
</dbReference>
<proteinExistence type="predicted"/>
<keyword evidence="5" id="KW-1185">Reference proteome</keyword>
<dbReference type="RefSeq" id="WP_323322576.1">
    <property type="nucleotide sequence ID" value="NZ_JAYFSI010000001.1"/>
</dbReference>
<dbReference type="PANTHER" id="PTHR43877">
    <property type="entry name" value="AMINOALKYLPHOSPHONATE N-ACETYLTRANSFERASE-RELATED-RELATED"/>
    <property type="match status" value="1"/>
</dbReference>
<dbReference type="CDD" id="cd04301">
    <property type="entry name" value="NAT_SF"/>
    <property type="match status" value="1"/>
</dbReference>
<dbReference type="Pfam" id="PF00583">
    <property type="entry name" value="Acetyltransf_1"/>
    <property type="match status" value="1"/>
</dbReference>
<evidence type="ECO:0000256" key="1">
    <source>
        <dbReference type="ARBA" id="ARBA00022679"/>
    </source>
</evidence>
<protein>
    <submittedName>
        <fullName evidence="4">GNAT family N-acetyltransferase</fullName>
    </submittedName>
</protein>
<sequence length="146" mass="16262">MITTGALTETDRVAWENLFAGYNTFYGRTLAPDLVDRAWREFSSGERMHALGARLDGELVGIVHFFTHVSTTSADVCYLQDLFTAPEARGHGAGRALIEAVAGWARDRGCARVYWHTQTSNTTARRLYDQVALDKGFMQYQIPLGS</sequence>
<evidence type="ECO:0000313" key="5">
    <source>
        <dbReference type="Proteomes" id="UP001304298"/>
    </source>
</evidence>
<accession>A0ABU5QW05</accession>
<dbReference type="PROSITE" id="PS51186">
    <property type="entry name" value="GNAT"/>
    <property type="match status" value="1"/>
</dbReference>
<organism evidence="4 5">
    <name type="scientific">Amycolatopsis heterodermiae</name>
    <dbReference type="NCBI Taxonomy" id="3110235"/>
    <lineage>
        <taxon>Bacteria</taxon>
        <taxon>Bacillati</taxon>
        <taxon>Actinomycetota</taxon>
        <taxon>Actinomycetes</taxon>
        <taxon>Pseudonocardiales</taxon>
        <taxon>Pseudonocardiaceae</taxon>
        <taxon>Amycolatopsis</taxon>
    </lineage>
</organism>
<name>A0ABU5QW05_9PSEU</name>
<evidence type="ECO:0000259" key="3">
    <source>
        <dbReference type="PROSITE" id="PS51186"/>
    </source>
</evidence>
<comment type="caution">
    <text evidence="4">The sequence shown here is derived from an EMBL/GenBank/DDBJ whole genome shotgun (WGS) entry which is preliminary data.</text>
</comment>
<evidence type="ECO:0000256" key="2">
    <source>
        <dbReference type="ARBA" id="ARBA00023315"/>
    </source>
</evidence>
<keyword evidence="1" id="KW-0808">Transferase</keyword>
<dbReference type="EMBL" id="JAYFSI010000001">
    <property type="protein sequence ID" value="MEA5358081.1"/>
    <property type="molecule type" value="Genomic_DNA"/>
</dbReference>
<dbReference type="InterPro" id="IPR000182">
    <property type="entry name" value="GNAT_dom"/>
</dbReference>
<reference evidence="4 5" key="1">
    <citation type="submission" date="2023-12" db="EMBL/GenBank/DDBJ databases">
        <title>Amycolatopsis sp. V23-08.</title>
        <authorList>
            <person name="Somphong A."/>
        </authorList>
    </citation>
    <scope>NUCLEOTIDE SEQUENCE [LARGE SCALE GENOMIC DNA]</scope>
    <source>
        <strain evidence="4 5">V23-08</strain>
    </source>
</reference>
<keyword evidence="2" id="KW-0012">Acyltransferase</keyword>
<dbReference type="Gene3D" id="3.40.630.30">
    <property type="match status" value="1"/>
</dbReference>